<evidence type="ECO:0000313" key="1">
    <source>
        <dbReference type="EMBL" id="HIV98940.1"/>
    </source>
</evidence>
<organism evidence="1 2">
    <name type="scientific">Candidatus Ornithospirochaeta avicola</name>
    <dbReference type="NCBI Taxonomy" id="2840896"/>
    <lineage>
        <taxon>Bacteria</taxon>
        <taxon>Pseudomonadati</taxon>
        <taxon>Spirochaetota</taxon>
        <taxon>Spirochaetia</taxon>
        <taxon>Spirochaetales</taxon>
        <taxon>Spirochaetaceae</taxon>
        <taxon>Spirochaetaceae incertae sedis</taxon>
        <taxon>Candidatus Ornithospirochaeta</taxon>
    </lineage>
</organism>
<protein>
    <submittedName>
        <fullName evidence="1">Translation initiation factor IF-2 N-terminal domain-containing protein</fullName>
    </submittedName>
</protein>
<dbReference type="EMBL" id="DXHU01000016">
    <property type="protein sequence ID" value="HIV98940.1"/>
    <property type="molecule type" value="Genomic_DNA"/>
</dbReference>
<gene>
    <name evidence="1" type="ORF">IAB12_04080</name>
</gene>
<dbReference type="GO" id="GO:0003743">
    <property type="term" value="F:translation initiation factor activity"/>
    <property type="evidence" value="ECO:0007669"/>
    <property type="project" value="UniProtKB-KW"/>
</dbReference>
<comment type="caution">
    <text evidence="1">The sequence shown here is derived from an EMBL/GenBank/DDBJ whole genome shotgun (WGS) entry which is preliminary data.</text>
</comment>
<reference evidence="1" key="2">
    <citation type="submission" date="2021-04" db="EMBL/GenBank/DDBJ databases">
        <authorList>
            <person name="Gilroy R."/>
        </authorList>
    </citation>
    <scope>NUCLEOTIDE SEQUENCE</scope>
    <source>
        <strain evidence="1">Gambia11-129</strain>
    </source>
</reference>
<dbReference type="Proteomes" id="UP000823936">
    <property type="component" value="Unassembled WGS sequence"/>
</dbReference>
<reference evidence="1" key="1">
    <citation type="journal article" date="2021" name="PeerJ">
        <title>Extensive microbial diversity within the chicken gut microbiome revealed by metagenomics and culture.</title>
        <authorList>
            <person name="Gilroy R."/>
            <person name="Ravi A."/>
            <person name="Getino M."/>
            <person name="Pursley I."/>
            <person name="Horton D.L."/>
            <person name="Alikhan N.F."/>
            <person name="Baker D."/>
            <person name="Gharbi K."/>
            <person name="Hall N."/>
            <person name="Watson M."/>
            <person name="Adriaenssens E.M."/>
            <person name="Foster-Nyarko E."/>
            <person name="Jarju S."/>
            <person name="Secka A."/>
            <person name="Antonio M."/>
            <person name="Oren A."/>
            <person name="Chaudhuri R.R."/>
            <person name="La Ragione R."/>
            <person name="Hildebrand F."/>
            <person name="Pallen M.J."/>
        </authorList>
    </citation>
    <scope>NUCLEOTIDE SEQUENCE</scope>
    <source>
        <strain evidence="1">Gambia11-129</strain>
    </source>
</reference>
<keyword evidence="1" id="KW-0396">Initiation factor</keyword>
<keyword evidence="1" id="KW-0648">Protein biosynthesis</keyword>
<evidence type="ECO:0000313" key="2">
    <source>
        <dbReference type="Proteomes" id="UP000823936"/>
    </source>
</evidence>
<accession>A0A9D1TP03</accession>
<proteinExistence type="predicted"/>
<name>A0A9D1TP03_9SPIO</name>
<dbReference type="AlphaFoldDB" id="A0A9D1TP03"/>
<sequence>MVRTVKEVAEEFGVSVASISAKLKKKGLKKIAGMYQIDEDTYRWLKARRGQVGRPWNTDIYSISYSEDQEV</sequence>